<sequence length="239" mass="26602">MSSFFKRFSSIVLMGILSSGVWAAGNKIAADPGAYVPLGTDTIVRNGYTLIFINQDKTFDPQVKHKMVHTFFQVYPALARQFNPATLKTVTFVMDTTYNGVAGAANGQVSYSPEWLRKHPGDIDVVTHEVMHIVQNYPGDAGPGWITEGIADYVRYKFGLDNASAGWALPEYQHGHSYTNSYRITARFLAWIEQKVKPGFVTSLDASMRTKKYAAATWQQLTGKTMDELWKAYSANPAL</sequence>
<dbReference type="Pfam" id="PF04450">
    <property type="entry name" value="BSP"/>
    <property type="match status" value="1"/>
</dbReference>
<gene>
    <name evidence="2" type="ORF">ABR189_20795</name>
</gene>
<evidence type="ECO:0000256" key="1">
    <source>
        <dbReference type="SAM" id="SignalP"/>
    </source>
</evidence>
<evidence type="ECO:0000313" key="2">
    <source>
        <dbReference type="EMBL" id="MET6999841.1"/>
    </source>
</evidence>
<dbReference type="Proteomes" id="UP001549749">
    <property type="component" value="Unassembled WGS sequence"/>
</dbReference>
<accession>A0ABV2T9Y6</accession>
<dbReference type="RefSeq" id="WP_354662402.1">
    <property type="nucleotide sequence ID" value="NZ_JBEXAC010000002.1"/>
</dbReference>
<dbReference type="PANTHER" id="PTHR33321:SF12">
    <property type="entry name" value="PLANT BASIC SECRETORY PROTEIN (BSP) FAMILY PROTEIN"/>
    <property type="match status" value="1"/>
</dbReference>
<feature type="chain" id="PRO_5046318362" evidence="1">
    <location>
        <begin position="24"/>
        <end position="239"/>
    </location>
</feature>
<dbReference type="PANTHER" id="PTHR33321">
    <property type="match status" value="1"/>
</dbReference>
<proteinExistence type="predicted"/>
<comment type="caution">
    <text evidence="2">The sequence shown here is derived from an EMBL/GenBank/DDBJ whole genome shotgun (WGS) entry which is preliminary data.</text>
</comment>
<keyword evidence="1" id="KW-0732">Signal</keyword>
<keyword evidence="3" id="KW-1185">Reference proteome</keyword>
<dbReference type="InterPro" id="IPR007541">
    <property type="entry name" value="Uncharacterised_BSP"/>
</dbReference>
<name>A0ABV2T9Y6_9BACT</name>
<organism evidence="2 3">
    <name type="scientific">Chitinophaga defluvii</name>
    <dbReference type="NCBI Taxonomy" id="3163343"/>
    <lineage>
        <taxon>Bacteria</taxon>
        <taxon>Pseudomonadati</taxon>
        <taxon>Bacteroidota</taxon>
        <taxon>Chitinophagia</taxon>
        <taxon>Chitinophagales</taxon>
        <taxon>Chitinophagaceae</taxon>
        <taxon>Chitinophaga</taxon>
    </lineage>
</organism>
<dbReference type="EMBL" id="JBEXAC010000002">
    <property type="protein sequence ID" value="MET6999841.1"/>
    <property type="molecule type" value="Genomic_DNA"/>
</dbReference>
<evidence type="ECO:0000313" key="3">
    <source>
        <dbReference type="Proteomes" id="UP001549749"/>
    </source>
</evidence>
<feature type="signal peptide" evidence="1">
    <location>
        <begin position="1"/>
        <end position="23"/>
    </location>
</feature>
<reference evidence="2 3" key="1">
    <citation type="submission" date="2024-06" db="EMBL/GenBank/DDBJ databases">
        <title>Chitinophaga defluvii sp. nov., isolated from municipal sewage.</title>
        <authorList>
            <person name="Zhang L."/>
        </authorList>
    </citation>
    <scope>NUCLEOTIDE SEQUENCE [LARGE SCALE GENOMIC DNA]</scope>
    <source>
        <strain evidence="2 3">H8</strain>
    </source>
</reference>
<protein>
    <submittedName>
        <fullName evidence="2">Basic secretory protein-like protein</fullName>
    </submittedName>
</protein>